<dbReference type="AlphaFoldDB" id="A0A7K9CT38"/>
<protein>
    <submittedName>
        <fullName evidence="4">ENDD1 protein</fullName>
    </submittedName>
</protein>
<dbReference type="InterPro" id="IPR020821">
    <property type="entry name" value="ENPP1-3/EXOG-like_nuc-like"/>
</dbReference>
<sequence length="275" mass="31237">LLLLLLLQVLASCLWLGHGEVVTSLQSSCPQFFFWQTPPNAALTPQNPAWICQRYGNKYHFATLYDRDQRIPVYSAYLYQPGSGSRPNTWLVEPQLVNLSLPEDMNTEGYVLDVLKVNENILRNSQAVSEDYDHLTGYHRGHLNPCSNNNNINSTMATFTLTNVVPQHASLNMGQWKRYETHTMRNMTRNCVTTYVVVGAVPGYNSTPNRRVNIPSHIWSSACCQLNNNKMKAWGVIAENNRNAVQELSLGQLENRLTQLYGNGQVYLFNNLCPR</sequence>
<keyword evidence="5" id="KW-1185">Reference proteome</keyword>
<dbReference type="InterPro" id="IPR001604">
    <property type="entry name" value="Endo_G_ENPP1-like_dom"/>
</dbReference>
<dbReference type="Proteomes" id="UP000518305">
    <property type="component" value="Unassembled WGS sequence"/>
</dbReference>
<feature type="non-terminal residue" evidence="4">
    <location>
        <position position="1"/>
    </location>
</feature>
<dbReference type="SMART" id="SM00477">
    <property type="entry name" value="NUC"/>
    <property type="match status" value="1"/>
</dbReference>
<evidence type="ECO:0000313" key="4">
    <source>
        <dbReference type="EMBL" id="NXG55277.1"/>
    </source>
</evidence>
<evidence type="ECO:0000256" key="1">
    <source>
        <dbReference type="SAM" id="SignalP"/>
    </source>
</evidence>
<feature type="domain" description="ENPP1-3/EXOG-like endonuclease/phosphodiesterase" evidence="2">
    <location>
        <begin position="58"/>
        <end position="268"/>
    </location>
</feature>
<dbReference type="PANTHER" id="PTHR21472">
    <property type="entry name" value="ENDONUCLEASE DOMAIN-CONTAINING 1 PROTEIN ENDOD1"/>
    <property type="match status" value="1"/>
</dbReference>
<organism evidence="4 5">
    <name type="scientific">Hemiprocne comata</name>
    <dbReference type="NCBI Taxonomy" id="243314"/>
    <lineage>
        <taxon>Eukaryota</taxon>
        <taxon>Metazoa</taxon>
        <taxon>Chordata</taxon>
        <taxon>Craniata</taxon>
        <taxon>Vertebrata</taxon>
        <taxon>Euteleostomi</taxon>
        <taxon>Archelosauria</taxon>
        <taxon>Archosauria</taxon>
        <taxon>Dinosauria</taxon>
        <taxon>Saurischia</taxon>
        <taxon>Theropoda</taxon>
        <taxon>Coelurosauria</taxon>
        <taxon>Aves</taxon>
        <taxon>Neognathae</taxon>
        <taxon>Neoaves</taxon>
        <taxon>Strisores</taxon>
        <taxon>Apodiformes</taxon>
        <taxon>Apodidae</taxon>
        <taxon>Hemiprocninae</taxon>
        <taxon>Hemiprocne</taxon>
    </lineage>
</organism>
<dbReference type="InterPro" id="IPR044925">
    <property type="entry name" value="His-Me_finger_sf"/>
</dbReference>
<dbReference type="SMART" id="SM00892">
    <property type="entry name" value="Endonuclease_NS"/>
    <property type="match status" value="1"/>
</dbReference>
<dbReference type="InterPro" id="IPR044929">
    <property type="entry name" value="DNA/RNA_non-sp_Endonuclease_sf"/>
</dbReference>
<dbReference type="Pfam" id="PF01223">
    <property type="entry name" value="Endonuclease_NS"/>
    <property type="match status" value="1"/>
</dbReference>
<comment type="caution">
    <text evidence="4">The sequence shown here is derived from an EMBL/GenBank/DDBJ whole genome shotgun (WGS) entry which is preliminary data.</text>
</comment>
<feature type="domain" description="DNA/RNA non-specific endonuclease/pyrophosphatase/phosphodiesterase" evidence="3">
    <location>
        <begin position="57"/>
        <end position="268"/>
    </location>
</feature>
<dbReference type="SUPFAM" id="SSF54060">
    <property type="entry name" value="His-Me finger endonucleases"/>
    <property type="match status" value="1"/>
</dbReference>
<dbReference type="GO" id="GO:0046872">
    <property type="term" value="F:metal ion binding"/>
    <property type="evidence" value="ECO:0007669"/>
    <property type="project" value="InterPro"/>
</dbReference>
<dbReference type="InterPro" id="IPR039015">
    <property type="entry name" value="ENDOD1"/>
</dbReference>
<accession>A0A7K9CT38</accession>
<evidence type="ECO:0000259" key="2">
    <source>
        <dbReference type="SMART" id="SM00477"/>
    </source>
</evidence>
<dbReference type="GO" id="GO:0003676">
    <property type="term" value="F:nucleic acid binding"/>
    <property type="evidence" value="ECO:0007669"/>
    <property type="project" value="InterPro"/>
</dbReference>
<gene>
    <name evidence="4" type="primary">Endod1_0</name>
    <name evidence="4" type="ORF">HEMCOM_R04233</name>
</gene>
<dbReference type="GO" id="GO:0016787">
    <property type="term" value="F:hydrolase activity"/>
    <property type="evidence" value="ECO:0007669"/>
    <property type="project" value="InterPro"/>
</dbReference>
<dbReference type="EMBL" id="VWZJ01001107">
    <property type="protein sequence ID" value="NXG55277.1"/>
    <property type="molecule type" value="Genomic_DNA"/>
</dbReference>
<evidence type="ECO:0000259" key="3">
    <source>
        <dbReference type="SMART" id="SM00892"/>
    </source>
</evidence>
<feature type="non-terminal residue" evidence="4">
    <location>
        <position position="275"/>
    </location>
</feature>
<proteinExistence type="predicted"/>
<dbReference type="PANTHER" id="PTHR21472:SF26">
    <property type="entry name" value="ENDONUCLEASE DOMAIN CONTAINING 1"/>
    <property type="match status" value="1"/>
</dbReference>
<evidence type="ECO:0000313" key="5">
    <source>
        <dbReference type="Proteomes" id="UP000518305"/>
    </source>
</evidence>
<reference evidence="4 5" key="1">
    <citation type="submission" date="2019-09" db="EMBL/GenBank/DDBJ databases">
        <title>Bird 10,000 Genomes (B10K) Project - Family phase.</title>
        <authorList>
            <person name="Zhang G."/>
        </authorList>
    </citation>
    <scope>NUCLEOTIDE SEQUENCE [LARGE SCALE GENOMIC DNA]</scope>
    <source>
        <strain evidence="4">B10K-DU-001-23</strain>
        <tissue evidence="4">Muscle</tissue>
    </source>
</reference>
<dbReference type="Gene3D" id="3.40.570.10">
    <property type="entry name" value="Extracellular Endonuclease, subunit A"/>
    <property type="match status" value="1"/>
</dbReference>
<feature type="signal peptide" evidence="1">
    <location>
        <begin position="1"/>
        <end position="19"/>
    </location>
</feature>
<dbReference type="OrthoDB" id="69221at2759"/>
<name>A0A7K9CT38_9AVES</name>
<keyword evidence="1" id="KW-0732">Signal</keyword>
<feature type="chain" id="PRO_5029457709" evidence="1">
    <location>
        <begin position="20"/>
        <end position="275"/>
    </location>
</feature>